<evidence type="ECO:0000256" key="9">
    <source>
        <dbReference type="ARBA" id="ARBA00049922"/>
    </source>
</evidence>
<dbReference type="GO" id="GO:0033765">
    <property type="term" value="F:steroid dehydrogenase activity, acting on the CH-CH group of donors"/>
    <property type="evidence" value="ECO:0007669"/>
    <property type="project" value="UniProtKB-ARBA"/>
</dbReference>
<keyword evidence="6" id="KW-0285">Flavoprotein</keyword>
<dbReference type="eggNOG" id="COG3976">
    <property type="taxonomic scope" value="Bacteria"/>
</dbReference>
<evidence type="ECO:0000313" key="12">
    <source>
        <dbReference type="Proteomes" id="UP000003639"/>
    </source>
</evidence>
<dbReference type="Gene3D" id="3.50.50.60">
    <property type="entry name" value="FAD/NAD(P)-binding domain"/>
    <property type="match status" value="2"/>
</dbReference>
<keyword evidence="7" id="KW-0274">FAD</keyword>
<dbReference type="SMART" id="SM00900">
    <property type="entry name" value="FMN_bind"/>
    <property type="match status" value="2"/>
</dbReference>
<dbReference type="InterPro" id="IPR027477">
    <property type="entry name" value="Succ_DH/fumarate_Rdtase_cat_sf"/>
</dbReference>
<evidence type="ECO:0000256" key="3">
    <source>
        <dbReference type="ARBA" id="ARBA00008040"/>
    </source>
</evidence>
<accession>A6P245</accession>
<evidence type="ECO:0000256" key="4">
    <source>
        <dbReference type="ARBA" id="ARBA00013137"/>
    </source>
</evidence>
<dbReference type="InterPro" id="IPR050315">
    <property type="entry name" value="FAD-oxidoreductase_2"/>
</dbReference>
<feature type="domain" description="FMN-binding" evidence="10">
    <location>
        <begin position="90"/>
        <end position="164"/>
    </location>
</feature>
<keyword evidence="8" id="KW-0560">Oxidoreductase</keyword>
<evidence type="ECO:0000256" key="6">
    <source>
        <dbReference type="ARBA" id="ARBA00022630"/>
    </source>
</evidence>
<organism evidence="11 12">
    <name type="scientific">Pseudoflavonifractor capillosus ATCC 29799</name>
    <dbReference type="NCBI Taxonomy" id="411467"/>
    <lineage>
        <taxon>Bacteria</taxon>
        <taxon>Bacillati</taxon>
        <taxon>Bacillota</taxon>
        <taxon>Clostridia</taxon>
        <taxon>Eubacteriales</taxon>
        <taxon>Oscillospiraceae</taxon>
        <taxon>Pseudoflavonifractor</taxon>
    </lineage>
</organism>
<evidence type="ECO:0000256" key="1">
    <source>
        <dbReference type="ARBA" id="ARBA00001917"/>
    </source>
</evidence>
<comment type="catalytic activity">
    <reaction evidence="9">
        <text>dihydrourocanate + A = urocanate + AH2</text>
        <dbReference type="Rhea" id="RHEA:36059"/>
        <dbReference type="ChEBI" id="CHEBI:13193"/>
        <dbReference type="ChEBI" id="CHEBI:17499"/>
        <dbReference type="ChEBI" id="CHEBI:27247"/>
        <dbReference type="ChEBI" id="CHEBI:72991"/>
        <dbReference type="EC" id="1.3.99.33"/>
    </reaction>
</comment>
<keyword evidence="12" id="KW-1185">Reference proteome</keyword>
<evidence type="ECO:0000256" key="2">
    <source>
        <dbReference type="ARBA" id="ARBA00001974"/>
    </source>
</evidence>
<dbReference type="InterPro" id="IPR007329">
    <property type="entry name" value="FMN-bd"/>
</dbReference>
<dbReference type="AlphaFoldDB" id="A6P245"/>
<evidence type="ECO:0000259" key="10">
    <source>
        <dbReference type="SMART" id="SM00900"/>
    </source>
</evidence>
<comment type="cofactor">
    <cofactor evidence="1">
        <name>FMN</name>
        <dbReference type="ChEBI" id="CHEBI:58210"/>
    </cofactor>
</comment>
<dbReference type="EC" id="1.3.99.33" evidence="4"/>
<dbReference type="Pfam" id="PF00890">
    <property type="entry name" value="FAD_binding_2"/>
    <property type="match status" value="1"/>
</dbReference>
<name>A6P245_9FIRM</name>
<sequence length="780" mass="82676">MKIGERQLQIIFDSVKIKTLANKRLYANRIFKEGEKMKKVLSIVLALAMCLSLAACAQNPEESPEPSASVNPTEEAGIYTPGTYTAAARGHEDGVQVTVTVDANSITDVTLDVSKETESIGGVAADQLKSQIMEAQSAEIDGVSGATETSNAVKMALQDCLNQAMGVSSDEKTPVADGTYSGTAPSFGLLCQMTCDVTFEGGKITDIQVTEESDSATGEWFASAQELFIPRVVESQSLSVDAITGATTSSNAIRNCVAAAIDAAGGDSAQWYTEIPKKTDTVKLEGYDVIVVGMGGSGVLSYCAAADQGATVFGIEAAGKIGGNSVCTYGPMALNSQYLKELYNNGEDYIDADAVYDTWMEYVGSDEKADVIHEAVYNSGSALDYYVENFGFEFEGMGLLGSFVVPEWTKLWCVYSADQDNTSWNILGPNKTFQFTRALETANAMNEKNQYMTELTATSLIFDDDGKVIGVNAQYYDGTAYEIYGKTVILATGGFLGNDDMMNEYLGSTVSTIGVTVNDGTGIQMGISAGGATYMMGTLPMVHISQVPHLIRNDDLTADQKAILSALALTTDQKMITTEGNVWGNENQSGTEDEGITVEIVYAPDYMYYVVYSQEDIDNIRTNGLSEAQANATSQFLSQGGTLPAAGTPVEDIDEILAVGEEYQNVIKADSIADLAAAIGCDESNLSEALGGVDTTYYAVICDSYAYATVGGLDVDANTNVLREDGTPIENLFAVGQDSEGVCNVDGKAYTPWGGQAQSWTFVSGQIAGTQAAAVAAAAE</sequence>
<feature type="domain" description="FMN-binding" evidence="10">
    <location>
        <begin position="188"/>
        <end position="264"/>
    </location>
</feature>
<evidence type="ECO:0000313" key="11">
    <source>
        <dbReference type="EMBL" id="EDM97715.1"/>
    </source>
</evidence>
<dbReference type="EMBL" id="AAXG02000049">
    <property type="protein sequence ID" value="EDM97715.1"/>
    <property type="molecule type" value="Genomic_DNA"/>
</dbReference>
<dbReference type="Pfam" id="PF04205">
    <property type="entry name" value="FMN_bind"/>
    <property type="match status" value="2"/>
</dbReference>
<dbReference type="Gene3D" id="3.90.700.10">
    <property type="entry name" value="Succinate dehydrogenase/fumarate reductase flavoprotein, catalytic domain"/>
    <property type="match status" value="2"/>
</dbReference>
<dbReference type="InterPro" id="IPR036188">
    <property type="entry name" value="FAD/NAD-bd_sf"/>
</dbReference>
<dbReference type="SUPFAM" id="SSF51905">
    <property type="entry name" value="FAD/NAD(P)-binding domain"/>
    <property type="match status" value="1"/>
</dbReference>
<reference evidence="11 12" key="2">
    <citation type="submission" date="2007-06" db="EMBL/GenBank/DDBJ databases">
        <title>Draft genome sequence of Pseudoflavonifractor capillosus ATCC 29799.</title>
        <authorList>
            <person name="Sudarsanam P."/>
            <person name="Ley R."/>
            <person name="Guruge J."/>
            <person name="Turnbaugh P.J."/>
            <person name="Mahowald M."/>
            <person name="Liep D."/>
            <person name="Gordon J."/>
        </authorList>
    </citation>
    <scope>NUCLEOTIDE SEQUENCE [LARGE SCALE GENOMIC DNA]</scope>
    <source>
        <strain evidence="11 12">ATCC 29799</strain>
    </source>
</reference>
<comment type="caution">
    <text evidence="11">The sequence shown here is derived from an EMBL/GenBank/DDBJ whole genome shotgun (WGS) entry which is preliminary data.</text>
</comment>
<dbReference type="PANTHER" id="PTHR43400">
    <property type="entry name" value="FUMARATE REDUCTASE"/>
    <property type="match status" value="1"/>
</dbReference>
<proteinExistence type="inferred from homology"/>
<dbReference type="Proteomes" id="UP000003639">
    <property type="component" value="Unassembled WGS sequence"/>
</dbReference>
<evidence type="ECO:0000256" key="7">
    <source>
        <dbReference type="ARBA" id="ARBA00022827"/>
    </source>
</evidence>
<gene>
    <name evidence="11" type="ORF">BACCAP_04574</name>
</gene>
<dbReference type="Gene3D" id="3.90.1010.20">
    <property type="match status" value="2"/>
</dbReference>
<dbReference type="STRING" id="411467.BACCAP_04574"/>
<dbReference type="eggNOG" id="COG1053">
    <property type="taxonomic scope" value="Bacteria"/>
</dbReference>
<comment type="cofactor">
    <cofactor evidence="2">
        <name>FAD</name>
        <dbReference type="ChEBI" id="CHEBI:57692"/>
    </cofactor>
</comment>
<dbReference type="GO" id="GO:0010181">
    <property type="term" value="F:FMN binding"/>
    <property type="evidence" value="ECO:0007669"/>
    <property type="project" value="InterPro"/>
</dbReference>
<dbReference type="GO" id="GO:0016020">
    <property type="term" value="C:membrane"/>
    <property type="evidence" value="ECO:0007669"/>
    <property type="project" value="InterPro"/>
</dbReference>
<protein>
    <recommendedName>
        <fullName evidence="5">Urocanate reductase</fullName>
        <ecNumber evidence="4">1.3.99.33</ecNumber>
    </recommendedName>
</protein>
<dbReference type="InterPro" id="IPR003953">
    <property type="entry name" value="FAD-dep_OxRdtase_2_FAD-bd"/>
</dbReference>
<evidence type="ECO:0000256" key="5">
    <source>
        <dbReference type="ARBA" id="ARBA00015872"/>
    </source>
</evidence>
<comment type="similarity">
    <text evidence="3">Belongs to the FAD-dependent oxidoreductase 2 family. FRD/SDH subfamily.</text>
</comment>
<dbReference type="PANTHER" id="PTHR43400:SF7">
    <property type="entry name" value="FAD-DEPENDENT OXIDOREDUCTASE 2 FAD BINDING DOMAIN-CONTAINING PROTEIN"/>
    <property type="match status" value="1"/>
</dbReference>
<evidence type="ECO:0000256" key="8">
    <source>
        <dbReference type="ARBA" id="ARBA00023002"/>
    </source>
</evidence>
<reference evidence="11 12" key="1">
    <citation type="submission" date="2007-04" db="EMBL/GenBank/DDBJ databases">
        <authorList>
            <person name="Fulton L."/>
            <person name="Clifton S."/>
            <person name="Fulton B."/>
            <person name="Xu J."/>
            <person name="Minx P."/>
            <person name="Pepin K.H."/>
            <person name="Johnson M."/>
            <person name="Thiruvilangam P."/>
            <person name="Bhonagiri V."/>
            <person name="Nash W.E."/>
            <person name="Mardis E.R."/>
            <person name="Wilson R.K."/>
        </authorList>
    </citation>
    <scope>NUCLEOTIDE SEQUENCE [LARGE SCALE GENOMIC DNA]</scope>
    <source>
        <strain evidence="11 12">ATCC 29799</strain>
    </source>
</reference>